<feature type="domain" description="RecF/RecN/SMC N-terminal" evidence="14">
    <location>
        <begin position="716"/>
        <end position="982"/>
    </location>
</feature>
<evidence type="ECO:0000256" key="1">
    <source>
        <dbReference type="ARBA" id="ARBA00004123"/>
    </source>
</evidence>
<accession>A0AAU9U8K5</accession>
<dbReference type="GO" id="GO:0003697">
    <property type="term" value="F:single-stranded DNA binding"/>
    <property type="evidence" value="ECO:0007669"/>
    <property type="project" value="TreeGrafter"/>
</dbReference>
<feature type="coiled-coil region" evidence="12">
    <location>
        <begin position="247"/>
        <end position="354"/>
    </location>
</feature>
<dbReference type="GO" id="GO:0003684">
    <property type="term" value="F:damaged DNA binding"/>
    <property type="evidence" value="ECO:0007669"/>
    <property type="project" value="TreeGrafter"/>
</dbReference>
<feature type="region of interest" description="Disordered" evidence="13">
    <location>
        <begin position="995"/>
        <end position="1040"/>
    </location>
</feature>
<dbReference type="InterPro" id="IPR003395">
    <property type="entry name" value="RecF/RecN/SMC_N"/>
</dbReference>
<evidence type="ECO:0000256" key="11">
    <source>
        <dbReference type="ARBA" id="ARBA00023242"/>
    </source>
</evidence>
<name>A0AAU9U8K5_EUPED</name>
<proteinExistence type="inferred from homology"/>
<dbReference type="GO" id="GO:0000724">
    <property type="term" value="P:double-strand break repair via homologous recombination"/>
    <property type="evidence" value="ECO:0007669"/>
    <property type="project" value="TreeGrafter"/>
</dbReference>
<dbReference type="AlphaFoldDB" id="A0AAU9U8K5"/>
<dbReference type="InterPro" id="IPR027417">
    <property type="entry name" value="P-loop_NTPase"/>
</dbReference>
<feature type="coiled-coil region" evidence="12">
    <location>
        <begin position="631"/>
        <end position="683"/>
    </location>
</feature>
<comment type="subcellular location">
    <subcellularLocation>
        <location evidence="2">Chromosome</location>
    </subcellularLocation>
    <subcellularLocation>
        <location evidence="1">Nucleus</location>
    </subcellularLocation>
</comment>
<keyword evidence="8 12" id="KW-0175">Coiled coil</keyword>
<evidence type="ECO:0000259" key="14">
    <source>
        <dbReference type="Pfam" id="PF02463"/>
    </source>
</evidence>
<keyword evidence="5" id="KW-0547">Nucleotide-binding</keyword>
<dbReference type="Proteomes" id="UP001153954">
    <property type="component" value="Unassembled WGS sequence"/>
</dbReference>
<dbReference type="InterPro" id="IPR038729">
    <property type="entry name" value="Rad50/SbcC_AAA"/>
</dbReference>
<dbReference type="Pfam" id="PF02463">
    <property type="entry name" value="SMC_N"/>
    <property type="match status" value="1"/>
</dbReference>
<keyword evidence="4" id="KW-0158">Chromosome</keyword>
<keyword evidence="6" id="KW-0227">DNA damage</keyword>
<feature type="domain" description="Rad50/SbcC-type AAA" evidence="15">
    <location>
        <begin position="15"/>
        <end position="242"/>
    </location>
</feature>
<dbReference type="GO" id="GO:0005524">
    <property type="term" value="F:ATP binding"/>
    <property type="evidence" value="ECO:0007669"/>
    <property type="project" value="UniProtKB-KW"/>
</dbReference>
<evidence type="ECO:0000256" key="5">
    <source>
        <dbReference type="ARBA" id="ARBA00022741"/>
    </source>
</evidence>
<gene>
    <name evidence="16" type="ORF">EEDITHA_LOCUS8851</name>
</gene>
<dbReference type="SUPFAM" id="SSF52540">
    <property type="entry name" value="P-loop containing nucleoside triphosphate hydrolases"/>
    <property type="match status" value="1"/>
</dbReference>
<dbReference type="GO" id="GO:0030915">
    <property type="term" value="C:Smc5-Smc6 complex"/>
    <property type="evidence" value="ECO:0007669"/>
    <property type="project" value="TreeGrafter"/>
</dbReference>
<keyword evidence="9" id="KW-0233">DNA recombination</keyword>
<dbReference type="PANTHER" id="PTHR19306:SF6">
    <property type="entry name" value="STRUCTURAL MAINTENANCE OF CHROMOSOMES PROTEIN 6"/>
    <property type="match status" value="1"/>
</dbReference>
<dbReference type="GO" id="GO:0035861">
    <property type="term" value="C:site of double-strand break"/>
    <property type="evidence" value="ECO:0007669"/>
    <property type="project" value="TreeGrafter"/>
</dbReference>
<evidence type="ECO:0000256" key="6">
    <source>
        <dbReference type="ARBA" id="ARBA00022763"/>
    </source>
</evidence>
<evidence type="ECO:0000256" key="4">
    <source>
        <dbReference type="ARBA" id="ARBA00022454"/>
    </source>
</evidence>
<evidence type="ECO:0000256" key="9">
    <source>
        <dbReference type="ARBA" id="ARBA00023172"/>
    </source>
</evidence>
<keyword evidence="10" id="KW-0234">DNA repair</keyword>
<dbReference type="Pfam" id="PF13476">
    <property type="entry name" value="AAA_23"/>
    <property type="match status" value="1"/>
</dbReference>
<reference evidence="16" key="1">
    <citation type="submission" date="2022-03" db="EMBL/GenBank/DDBJ databases">
        <authorList>
            <person name="Tunstrom K."/>
        </authorList>
    </citation>
    <scope>NUCLEOTIDE SEQUENCE</scope>
</reference>
<evidence type="ECO:0000313" key="16">
    <source>
        <dbReference type="EMBL" id="CAH2093155.1"/>
    </source>
</evidence>
<organism evidence="16 17">
    <name type="scientific">Euphydryas editha</name>
    <name type="common">Edith's checkerspot</name>
    <dbReference type="NCBI Taxonomy" id="104508"/>
    <lineage>
        <taxon>Eukaryota</taxon>
        <taxon>Metazoa</taxon>
        <taxon>Ecdysozoa</taxon>
        <taxon>Arthropoda</taxon>
        <taxon>Hexapoda</taxon>
        <taxon>Insecta</taxon>
        <taxon>Pterygota</taxon>
        <taxon>Neoptera</taxon>
        <taxon>Endopterygota</taxon>
        <taxon>Lepidoptera</taxon>
        <taxon>Glossata</taxon>
        <taxon>Ditrysia</taxon>
        <taxon>Papilionoidea</taxon>
        <taxon>Nymphalidae</taxon>
        <taxon>Nymphalinae</taxon>
        <taxon>Euphydryas</taxon>
    </lineage>
</organism>
<sequence>MDDQIETNIDGLIKKIEIKNFLCHDNLAIDFTAGNIHWVTGLNGSGKSAIISALVVGLGGKAAATHRGKNIQSFIKNGRDFASVEITIKNDTENAYNHHIYGDEIKINRRITTSGGSTYTVKAASGERISNSFSEVTNIMLALEIQVDNPISVLNQEEAKTFSTMDSKKMYSLFRRATNLDHSQNNYNKGLENCQRAKIIKNDKEKTCATLKKEYEKWKTKQDQLLLRDKKEKELTSINNEILWSEIRELKCEMKHMKEKIETKKGEIIQQTSIFEDSENNNTFIKTLKEKQIECDRAIMALKEEQKNQQEKIRREKEKCHRAQIEANSKRSRLEKMEKNIKDFENAIRDIDVNLKCCEVRSGGSAARRAEAERAEQSALAARDGAAKRLAAAEGALHEALRREADADAAAEAQLNDVHNLSRRLGEAASRLQRARQAEPLAQWGEHVAELCRRVRLAVQRREFERPPVGPVGHYLHLRDQKWANALDHIIGNSKTTFCVHSAADSRKLVKIMNEVFDGRAKPVVTCSPFLAQPHDVSRHRVRARPSALDALDVDNPVVTNFLIDNLSLETVLLVPDDESAMRLADTVENVPVNCSKIVTEDCTEFYPAPNYRSYGRDPQRPHDHYLQLRTDDVERRLREEKERAEAALQAQRRAADEAQRAAEQARRDVRAARKRFEVQRDALHDCSAALDAARRALGERRRAPQHDALEEELQKTKEEYHNLKIEIDNSKINENEYEQNIKRHESKIKELEAEINENIKSKRSLQREMDNKQMKEKERSNLKLLLKQNKDIVNKMEQEMLQKEEEISKKVAEAPSPPFENPRARGELQQRARELGAQLRALRALAHDEEDVRAGAARAYRRYRQLRDLLHEFGNLIEEIHTAVENRLTLCSYIENQITRKVQHNFAHYLAEHGYYGELLVSHSSGTLELSVTGRDGTRDVRKAKALSGGERSYCTVALLLAFWECVELPFYFLDEFDVCLLLIKIHLTIKPGQKEPANSGGPIDELRAETPRAPAGDGVAEHAARHAQPSDTAPGGRVIDKETWWWNDEMRAIKAVHAKKTDFKEWQQTNSPEDKEEYKTAKHASKRAVVRACSESLLPLC</sequence>
<comment type="caution">
    <text evidence="16">The sequence shown here is derived from an EMBL/GenBank/DDBJ whole genome shotgun (WGS) entry which is preliminary data.</text>
</comment>
<protein>
    <recommendedName>
        <fullName evidence="18">Structural maintenance of chromosomes protein 6</fullName>
    </recommendedName>
</protein>
<keyword evidence="7" id="KW-0067">ATP-binding</keyword>
<evidence type="ECO:0000256" key="8">
    <source>
        <dbReference type="ARBA" id="ARBA00023054"/>
    </source>
</evidence>
<evidence type="ECO:0000256" key="3">
    <source>
        <dbReference type="ARBA" id="ARBA00006793"/>
    </source>
</evidence>
<evidence type="ECO:0000259" key="15">
    <source>
        <dbReference type="Pfam" id="PF13476"/>
    </source>
</evidence>
<comment type="similarity">
    <text evidence="3">Belongs to the SMC family. SMC6 subfamily.</text>
</comment>
<evidence type="ECO:0000256" key="10">
    <source>
        <dbReference type="ARBA" id="ARBA00023204"/>
    </source>
</evidence>
<evidence type="ECO:0000256" key="13">
    <source>
        <dbReference type="SAM" id="MobiDB-lite"/>
    </source>
</evidence>
<dbReference type="GO" id="GO:0016887">
    <property type="term" value="F:ATP hydrolysis activity"/>
    <property type="evidence" value="ECO:0007669"/>
    <property type="project" value="InterPro"/>
</dbReference>
<keyword evidence="11" id="KW-0539">Nucleus</keyword>
<feature type="region of interest" description="Disordered" evidence="13">
    <location>
        <begin position="806"/>
        <end position="830"/>
    </location>
</feature>
<evidence type="ECO:0000256" key="12">
    <source>
        <dbReference type="SAM" id="Coils"/>
    </source>
</evidence>
<keyword evidence="17" id="KW-1185">Reference proteome</keyword>
<dbReference type="PANTHER" id="PTHR19306">
    <property type="entry name" value="STRUCTURAL MAINTENANCE OF CHROMOSOMES 5,6 SMC5, SMC6"/>
    <property type="match status" value="1"/>
</dbReference>
<dbReference type="EMBL" id="CAKOGL010000012">
    <property type="protein sequence ID" value="CAH2093155.1"/>
    <property type="molecule type" value="Genomic_DNA"/>
</dbReference>
<evidence type="ECO:0000256" key="7">
    <source>
        <dbReference type="ARBA" id="ARBA00022840"/>
    </source>
</evidence>
<dbReference type="Gene3D" id="3.40.50.300">
    <property type="entry name" value="P-loop containing nucleotide triphosphate hydrolases"/>
    <property type="match status" value="2"/>
</dbReference>
<evidence type="ECO:0000313" key="17">
    <source>
        <dbReference type="Proteomes" id="UP001153954"/>
    </source>
</evidence>
<evidence type="ECO:0000256" key="2">
    <source>
        <dbReference type="ARBA" id="ARBA00004286"/>
    </source>
</evidence>
<dbReference type="GO" id="GO:0005634">
    <property type="term" value="C:nucleus"/>
    <property type="evidence" value="ECO:0007669"/>
    <property type="project" value="UniProtKB-SubCell"/>
</dbReference>
<evidence type="ECO:0008006" key="18">
    <source>
        <dbReference type="Google" id="ProtNLM"/>
    </source>
</evidence>